<evidence type="ECO:0000313" key="2">
    <source>
        <dbReference type="EMBL" id="GAX61104.1"/>
    </source>
</evidence>
<sequence length="786" mass="87545">MKRVKLLIIVVLTVLFGIIGACKAVTESVSMQASSVESTVNKVNKDKGCMSCHEGIEVINDRMQPYLLLFAKQKYGKGRGYECAICHEGVPSSVKKEESHKGLIPNPSSMWVLHEGKGCAKCHDGKGSITTLMGKPLETPVGGEIMSGQTATLDPSGTLGRNYTTRLSKSLHSLQTGIVNKNLSSNGVISKGTFPYGNFNMVDEDGQVPSVGTDKFKEWTKKAIKLGYLRRLDKVEEIPDFKKGVSVFGSEEKAGFADTYRKQCARCHVWGEGRDKRGDLRASGCAACHMLYGNDGKNEGNDPQIKNTGERPHPLKHRITTAIPAAQCTHCHTRGKRIGTTFVGMFEFDYIKDAHAAPFDEKGKPQKPLFTKEYMHVRKDVHFERGMQCVDCHTSIDVHGDGNIYPATLYQVEISCYDCHGTPEKYPWELSVGHGTPVTLEGTRGTYKKNNVEYLITSRGNVKQNWRKEGDKSYVYSRFSGKKHEIPLLKKINLTDTFKTKQGKIAMSTIHKHIEKMECYACHATWAPQCFGCHMEYDRRAKGTDWITTSKKVDPVTGRQTVTKSAGNLSLENRSFLRWESPILGMNLREKVSPLAPGCQVFYTFIDEKGEIKALNKTYTTSTGHNSPTLAPLQPHSISLVSRTCEDCHTNPKAIGYGTGNSRSAGKLLGDSPLFQDLSKGVYGDIPGAKTGNWQVPKITSFPFALDQLITRSGKQIQNMPLPEDRPLNEKERNIVDREGLCMGCHQYHGTPEWDNIIKKYGRAKTPEQHEKIIEEAFKSFIELAE</sequence>
<dbReference type="InterPro" id="IPR051829">
    <property type="entry name" value="Multiheme_Cytochr_ET"/>
</dbReference>
<dbReference type="Proteomes" id="UP000218542">
    <property type="component" value="Unassembled WGS sequence"/>
</dbReference>
<reference evidence="3" key="1">
    <citation type="journal article" date="2017" name="Environ. Microbiol. Rep.">
        <title>Genetic Diversity of Marine Anaerobic Ammonium-Oxidizing Bacteria as Revealed by Genomic and Proteomic Analyses of 'Candidatus Scalindua japonica'.</title>
        <authorList>
            <person name="Oshiki M."/>
            <person name="Mizuto K."/>
            <person name="Kimura Z."/>
            <person name="Kindaichi T."/>
            <person name="Satoh H."/>
            <person name="Okabe S."/>
        </authorList>
    </citation>
    <scope>NUCLEOTIDE SEQUENCE [LARGE SCALE GENOMIC DNA]</scope>
    <source>
        <strain evidence="3">husup-a2</strain>
    </source>
</reference>
<dbReference type="RefSeq" id="WP_096894495.1">
    <property type="nucleotide sequence ID" value="NZ_BAOS01000017.1"/>
</dbReference>
<dbReference type="EMBL" id="BAOS01000017">
    <property type="protein sequence ID" value="GAX61104.1"/>
    <property type="molecule type" value="Genomic_DNA"/>
</dbReference>
<accession>A0A286TZ09</accession>
<dbReference type="GO" id="GO:0016491">
    <property type="term" value="F:oxidoreductase activity"/>
    <property type="evidence" value="ECO:0007669"/>
    <property type="project" value="TreeGrafter"/>
</dbReference>
<keyword evidence="1" id="KW-0732">Signal</keyword>
<comment type="caution">
    <text evidence="2">The sequence shown here is derived from an EMBL/GenBank/DDBJ whole genome shotgun (WGS) entry which is preliminary data.</text>
</comment>
<organism evidence="2 3">
    <name type="scientific">Candidatus Scalindua japonica</name>
    <dbReference type="NCBI Taxonomy" id="1284222"/>
    <lineage>
        <taxon>Bacteria</taxon>
        <taxon>Pseudomonadati</taxon>
        <taxon>Planctomycetota</taxon>
        <taxon>Candidatus Brocadiia</taxon>
        <taxon>Candidatus Brocadiales</taxon>
        <taxon>Candidatus Scalinduaceae</taxon>
        <taxon>Candidatus Scalindua</taxon>
    </lineage>
</organism>
<dbReference type="PANTHER" id="PTHR35038">
    <property type="entry name" value="DISSIMILATORY SULFITE REDUCTASE SIRA"/>
    <property type="match status" value="1"/>
</dbReference>
<dbReference type="SUPFAM" id="SSF48695">
    <property type="entry name" value="Multiheme cytochromes"/>
    <property type="match status" value="1"/>
</dbReference>
<dbReference type="AlphaFoldDB" id="A0A286TZ09"/>
<evidence type="ECO:0000256" key="1">
    <source>
        <dbReference type="ARBA" id="ARBA00022729"/>
    </source>
</evidence>
<dbReference type="Gene3D" id="3.90.10.10">
    <property type="entry name" value="Cytochrome C3"/>
    <property type="match status" value="1"/>
</dbReference>
<gene>
    <name evidence="2" type="ORF">SCALIN_C17_0138</name>
</gene>
<proteinExistence type="predicted"/>
<name>A0A286TZ09_9BACT</name>
<evidence type="ECO:0000313" key="3">
    <source>
        <dbReference type="Proteomes" id="UP000218542"/>
    </source>
</evidence>
<protein>
    <submittedName>
        <fullName evidence="2">Formate-dependent nitrite reductase, periplasmic cytochrome c552 subunit</fullName>
    </submittedName>
</protein>
<dbReference type="PROSITE" id="PS51257">
    <property type="entry name" value="PROKAR_LIPOPROTEIN"/>
    <property type="match status" value="1"/>
</dbReference>
<dbReference type="PANTHER" id="PTHR35038:SF8">
    <property type="entry name" value="C-TYPE POLYHEME CYTOCHROME OMCC"/>
    <property type="match status" value="1"/>
</dbReference>
<keyword evidence="3" id="KW-1185">Reference proteome</keyword>
<dbReference type="InterPro" id="IPR036280">
    <property type="entry name" value="Multihaem_cyt_sf"/>
</dbReference>